<dbReference type="GO" id="GO:0044718">
    <property type="term" value="P:siderophore transmembrane transport"/>
    <property type="evidence" value="ECO:0007669"/>
    <property type="project" value="TreeGrafter"/>
</dbReference>
<dbReference type="Gene3D" id="2.40.170.20">
    <property type="entry name" value="TonB-dependent receptor, beta-barrel domain"/>
    <property type="match status" value="1"/>
</dbReference>
<reference evidence="17 18" key="1">
    <citation type="submission" date="2016-10" db="EMBL/GenBank/DDBJ databases">
        <authorList>
            <person name="de Groot N.N."/>
        </authorList>
    </citation>
    <scope>NUCLEOTIDE SEQUENCE [LARGE SCALE GENOMIC DNA]</scope>
    <source>
        <strain evidence="17 18">CGMCC 1.10228</strain>
    </source>
</reference>
<dbReference type="InterPro" id="IPR037066">
    <property type="entry name" value="Plug_dom_sf"/>
</dbReference>
<dbReference type="GO" id="GO:0015344">
    <property type="term" value="F:siderophore uptake transmembrane transporter activity"/>
    <property type="evidence" value="ECO:0007669"/>
    <property type="project" value="TreeGrafter"/>
</dbReference>
<organism evidence="17 18">
    <name type="scientific">Vibrio xiamenensis</name>
    <dbReference type="NCBI Taxonomy" id="861298"/>
    <lineage>
        <taxon>Bacteria</taxon>
        <taxon>Pseudomonadati</taxon>
        <taxon>Pseudomonadota</taxon>
        <taxon>Gammaproteobacteria</taxon>
        <taxon>Vibrionales</taxon>
        <taxon>Vibrionaceae</taxon>
        <taxon>Vibrio</taxon>
    </lineage>
</organism>
<sequence length="643" mass="70496">MSSIKRQVMAVMSGVVGVLSTQALAQDSATETMVVTAAGFEQIQTNAPASVTVITQEELASKYYRDVTDALTSVPGVVVTDGGDGKDISIRGMGSKYTLILVDGKRLSSRQTRPNSDGPGIEAAWLPPLEAIERIEVIRGPMSTLYGSEAMGGVINVITKKSSQHWSGNVQLGTVMQENRDSGDEQSVNFFVNGPLTDALSLQVYGQNTHRDEDNIENGFEDKTLRSIGSKLTYQISEQQELAFSADITKQRRVGTDGVSVAEGDGDSDNSYDRSSFALSHTGRWGSTVRSDSYLQFERSDNESREMTLENSTAKSTFVLPFKVHTLSLGLQGEYAKLNDDTGNTGGTITELSNSQGALFVEDEWRVFDSFALTAGGRFDYNEDYGSHFSPRLYAVWDVTSAWTLKGGVSTGFKAPELRQASDDWISVSRGGNIHGNSDLDPETSVSEELNLIYNAQFGLQASLGLFNNDFKDKITSVDCDSSVCTEGDNSWGSSPRIYTNVDKAVTRGVEASIDTPIGDDWQWKASYTYTYSKQKTGDYAGMPLNQLPKHLFSTQVDWLATELLNSWAKVTYHGKESDPSSSRSSTIAPSYTFVDAGITYDLTDNTRLKAAIYNLLDEDVNYDDYGYVEDGRRYWLGLDVSF</sequence>
<keyword evidence="7 11" id="KW-0798">TonB box</keyword>
<evidence type="ECO:0000256" key="13">
    <source>
        <dbReference type="RuleBase" id="RU003357"/>
    </source>
</evidence>
<dbReference type="PROSITE" id="PS01156">
    <property type="entry name" value="TONB_DEPENDENT_REC_2"/>
    <property type="match status" value="1"/>
</dbReference>
<dbReference type="Pfam" id="PF00593">
    <property type="entry name" value="TonB_dep_Rec_b-barrel"/>
    <property type="match status" value="1"/>
</dbReference>
<dbReference type="SUPFAM" id="SSF56935">
    <property type="entry name" value="Porins"/>
    <property type="match status" value="1"/>
</dbReference>
<evidence type="ECO:0000256" key="3">
    <source>
        <dbReference type="ARBA" id="ARBA00022452"/>
    </source>
</evidence>
<feature type="domain" description="TonB-dependent receptor-like beta-barrel" evidence="15">
    <location>
        <begin position="249"/>
        <end position="616"/>
    </location>
</feature>
<keyword evidence="2 10" id="KW-0813">Transport</keyword>
<feature type="short sequence motif" description="TonB box" evidence="11">
    <location>
        <begin position="32"/>
        <end position="38"/>
    </location>
</feature>
<feature type="signal peptide" evidence="14">
    <location>
        <begin position="1"/>
        <end position="25"/>
    </location>
</feature>
<evidence type="ECO:0000256" key="6">
    <source>
        <dbReference type="ARBA" id="ARBA00023065"/>
    </source>
</evidence>
<dbReference type="Proteomes" id="UP000198854">
    <property type="component" value="Unassembled WGS sequence"/>
</dbReference>
<dbReference type="Gene3D" id="2.170.130.10">
    <property type="entry name" value="TonB-dependent receptor, plug domain"/>
    <property type="match status" value="1"/>
</dbReference>
<keyword evidence="17" id="KW-0675">Receptor</keyword>
<dbReference type="AlphaFoldDB" id="A0A1G8C8M4"/>
<evidence type="ECO:0000256" key="9">
    <source>
        <dbReference type="ARBA" id="ARBA00023237"/>
    </source>
</evidence>
<keyword evidence="6" id="KW-0406">Ion transport</keyword>
<dbReference type="PROSITE" id="PS00430">
    <property type="entry name" value="TONB_DEPENDENT_REC_1"/>
    <property type="match status" value="1"/>
</dbReference>
<dbReference type="CDD" id="cd01347">
    <property type="entry name" value="ligand_gated_channel"/>
    <property type="match status" value="1"/>
</dbReference>
<dbReference type="InterPro" id="IPR039426">
    <property type="entry name" value="TonB-dep_rcpt-like"/>
</dbReference>
<keyword evidence="4 10" id="KW-0812">Transmembrane</keyword>
<dbReference type="STRING" id="861298.SAMN04488136_115108"/>
<evidence type="ECO:0000256" key="10">
    <source>
        <dbReference type="PROSITE-ProRule" id="PRU01360"/>
    </source>
</evidence>
<evidence type="ECO:0000259" key="15">
    <source>
        <dbReference type="Pfam" id="PF00593"/>
    </source>
</evidence>
<comment type="similarity">
    <text evidence="10 13">Belongs to the TonB-dependent receptor family.</text>
</comment>
<accession>A0A1G8C8M4</accession>
<dbReference type="OrthoDB" id="9764669at2"/>
<dbReference type="Pfam" id="PF07715">
    <property type="entry name" value="Plug"/>
    <property type="match status" value="1"/>
</dbReference>
<keyword evidence="18" id="KW-1185">Reference proteome</keyword>
<dbReference type="PANTHER" id="PTHR30069:SF53">
    <property type="entry name" value="COLICIN I RECEPTOR-RELATED"/>
    <property type="match status" value="1"/>
</dbReference>
<dbReference type="InterPro" id="IPR012910">
    <property type="entry name" value="Plug_dom"/>
</dbReference>
<dbReference type="EMBL" id="FNDD01000015">
    <property type="protein sequence ID" value="SDH41836.1"/>
    <property type="molecule type" value="Genomic_DNA"/>
</dbReference>
<evidence type="ECO:0000313" key="18">
    <source>
        <dbReference type="Proteomes" id="UP000198854"/>
    </source>
</evidence>
<evidence type="ECO:0000256" key="4">
    <source>
        <dbReference type="ARBA" id="ARBA00022692"/>
    </source>
</evidence>
<keyword evidence="3 10" id="KW-1134">Transmembrane beta strand</keyword>
<feature type="chain" id="PRO_5011747079" evidence="14">
    <location>
        <begin position="26"/>
        <end position="643"/>
    </location>
</feature>
<evidence type="ECO:0000256" key="14">
    <source>
        <dbReference type="SAM" id="SignalP"/>
    </source>
</evidence>
<gene>
    <name evidence="17" type="ORF">SAMN04488136_115108</name>
</gene>
<dbReference type="PROSITE" id="PS52016">
    <property type="entry name" value="TONB_DEPENDENT_REC_3"/>
    <property type="match status" value="1"/>
</dbReference>
<keyword evidence="5 14" id="KW-0732">Signal</keyword>
<evidence type="ECO:0000256" key="7">
    <source>
        <dbReference type="ARBA" id="ARBA00023077"/>
    </source>
</evidence>
<name>A0A1G8C8M4_9VIBR</name>
<feature type="domain" description="TonB-dependent receptor plug" evidence="16">
    <location>
        <begin position="45"/>
        <end position="154"/>
    </location>
</feature>
<evidence type="ECO:0000256" key="8">
    <source>
        <dbReference type="ARBA" id="ARBA00023136"/>
    </source>
</evidence>
<keyword evidence="8 10" id="KW-0472">Membrane</keyword>
<evidence type="ECO:0000256" key="1">
    <source>
        <dbReference type="ARBA" id="ARBA00004571"/>
    </source>
</evidence>
<dbReference type="InterPro" id="IPR036942">
    <property type="entry name" value="Beta-barrel_TonB_sf"/>
</dbReference>
<keyword evidence="9 10" id="KW-0998">Cell outer membrane</keyword>
<evidence type="ECO:0000313" key="17">
    <source>
        <dbReference type="EMBL" id="SDH41836.1"/>
    </source>
</evidence>
<comment type="subcellular location">
    <subcellularLocation>
        <location evidence="1 10">Cell outer membrane</location>
        <topology evidence="1 10">Multi-pass membrane protein</topology>
    </subcellularLocation>
</comment>
<dbReference type="InterPro" id="IPR000531">
    <property type="entry name" value="Beta-barrel_TonB"/>
</dbReference>
<feature type="short sequence motif" description="TonB C-terminal box" evidence="12">
    <location>
        <begin position="626"/>
        <end position="643"/>
    </location>
</feature>
<dbReference type="RefSeq" id="WP_093274849.1">
    <property type="nucleotide sequence ID" value="NZ_FNDD01000015.1"/>
</dbReference>
<evidence type="ECO:0000256" key="12">
    <source>
        <dbReference type="PROSITE-ProRule" id="PRU10144"/>
    </source>
</evidence>
<protein>
    <submittedName>
        <fullName evidence="17">Outer membrane receptor for ferrienterochelin and colicins</fullName>
    </submittedName>
</protein>
<dbReference type="PANTHER" id="PTHR30069">
    <property type="entry name" value="TONB-DEPENDENT OUTER MEMBRANE RECEPTOR"/>
    <property type="match status" value="1"/>
</dbReference>
<evidence type="ECO:0000256" key="5">
    <source>
        <dbReference type="ARBA" id="ARBA00022729"/>
    </source>
</evidence>
<evidence type="ECO:0000259" key="16">
    <source>
        <dbReference type="Pfam" id="PF07715"/>
    </source>
</evidence>
<dbReference type="GO" id="GO:0009279">
    <property type="term" value="C:cell outer membrane"/>
    <property type="evidence" value="ECO:0007669"/>
    <property type="project" value="UniProtKB-SubCell"/>
</dbReference>
<dbReference type="InterPro" id="IPR010916">
    <property type="entry name" value="TonB_box_CS"/>
</dbReference>
<evidence type="ECO:0000256" key="11">
    <source>
        <dbReference type="PROSITE-ProRule" id="PRU10143"/>
    </source>
</evidence>
<dbReference type="InterPro" id="IPR010917">
    <property type="entry name" value="TonB_rcpt_CS"/>
</dbReference>
<proteinExistence type="inferred from homology"/>
<evidence type="ECO:0000256" key="2">
    <source>
        <dbReference type="ARBA" id="ARBA00022448"/>
    </source>
</evidence>